<evidence type="ECO:0000256" key="3">
    <source>
        <dbReference type="ARBA" id="ARBA00023163"/>
    </source>
</evidence>
<keyword evidence="4" id="KW-0539">Nucleus</keyword>
<accession>A0ABP9XR21</accession>
<dbReference type="InterPro" id="IPR021740">
    <property type="entry name" value="Velvet"/>
</dbReference>
<keyword evidence="2" id="KW-0805">Transcription regulation</keyword>
<gene>
    <name evidence="6" type="ORF">HPULCUR_002601</name>
</gene>
<evidence type="ECO:0000259" key="5">
    <source>
        <dbReference type="PROSITE" id="PS51821"/>
    </source>
</evidence>
<dbReference type="PANTHER" id="PTHR33572">
    <property type="entry name" value="SPORE DEVELOPMENT REGULATOR VOSA"/>
    <property type="match status" value="1"/>
</dbReference>
<comment type="subcellular location">
    <subcellularLocation>
        <location evidence="1">Nucleus</location>
    </subcellularLocation>
</comment>
<sequence length="329" mass="38244">MKERRNGGFFVFGDVSVKLEGQFRLKFSMFEISKLGATNLKSIYSNVFQVFASKSFPGMLESTFLSRSFSDQGVRIRIRKEHRVQMTGSRKRKLSSQGEPLELEDRSSFLLDRSHRIYNQQFIQPQPSLVYTQQRHWPQENPYDNRRHSTMVSSSEFNVPNTGIHHLSHIDRRPSIPFSPPHQSYDSSRMVMNSSEYKPHYPMNLHHRNNTIPSPPPQTPLFKPELRRLSFDDTLAYQANHSIRRLSADPHFYHYRRRRDSVRQASPAARQSVTEVIHLPPLRSIVSENTMSVLPKHHHYTQDGIGEVDAAVAMMQLASRRQAEAKVNY</sequence>
<dbReference type="Gene3D" id="2.60.40.3960">
    <property type="entry name" value="Velvet domain"/>
    <property type="match status" value="1"/>
</dbReference>
<name>A0ABP9XR21_9FUNG</name>
<protein>
    <recommendedName>
        <fullName evidence="5">Velvet domain-containing protein</fullName>
    </recommendedName>
</protein>
<dbReference type="InterPro" id="IPR037525">
    <property type="entry name" value="Velvet_dom"/>
</dbReference>
<proteinExistence type="predicted"/>
<evidence type="ECO:0000313" key="7">
    <source>
        <dbReference type="Proteomes" id="UP001476247"/>
    </source>
</evidence>
<dbReference type="Pfam" id="PF11754">
    <property type="entry name" value="Velvet"/>
    <property type="match status" value="1"/>
</dbReference>
<dbReference type="EMBL" id="BAABUJ010000007">
    <property type="protein sequence ID" value="GAA5797221.1"/>
    <property type="molecule type" value="Genomic_DNA"/>
</dbReference>
<comment type="caution">
    <text evidence="6">The sequence shown here is derived from an EMBL/GenBank/DDBJ whole genome shotgun (WGS) entry which is preliminary data.</text>
</comment>
<evidence type="ECO:0000313" key="6">
    <source>
        <dbReference type="EMBL" id="GAA5797221.1"/>
    </source>
</evidence>
<evidence type="ECO:0000256" key="4">
    <source>
        <dbReference type="ARBA" id="ARBA00023242"/>
    </source>
</evidence>
<feature type="domain" description="Velvet" evidence="5">
    <location>
        <begin position="1"/>
        <end position="79"/>
    </location>
</feature>
<dbReference type="PANTHER" id="PTHR33572:SF18">
    <property type="entry name" value="SPORE DEVELOPMENT REGULATOR VOSA"/>
    <property type="match status" value="1"/>
</dbReference>
<keyword evidence="7" id="KW-1185">Reference proteome</keyword>
<evidence type="ECO:0000256" key="2">
    <source>
        <dbReference type="ARBA" id="ARBA00023015"/>
    </source>
</evidence>
<organism evidence="6 7">
    <name type="scientific">Helicostylum pulchrum</name>
    <dbReference type="NCBI Taxonomy" id="562976"/>
    <lineage>
        <taxon>Eukaryota</taxon>
        <taxon>Fungi</taxon>
        <taxon>Fungi incertae sedis</taxon>
        <taxon>Mucoromycota</taxon>
        <taxon>Mucoromycotina</taxon>
        <taxon>Mucoromycetes</taxon>
        <taxon>Mucorales</taxon>
        <taxon>Mucorineae</taxon>
        <taxon>Mucoraceae</taxon>
        <taxon>Helicostylum</taxon>
    </lineage>
</organism>
<evidence type="ECO:0000256" key="1">
    <source>
        <dbReference type="ARBA" id="ARBA00004123"/>
    </source>
</evidence>
<keyword evidence="3" id="KW-0804">Transcription</keyword>
<dbReference type="PROSITE" id="PS51821">
    <property type="entry name" value="VELVET"/>
    <property type="match status" value="1"/>
</dbReference>
<dbReference type="Proteomes" id="UP001476247">
    <property type="component" value="Unassembled WGS sequence"/>
</dbReference>
<reference evidence="6 7" key="1">
    <citation type="submission" date="2024-04" db="EMBL/GenBank/DDBJ databases">
        <title>genome sequences of Mucor flavus KT1a and Helicostylum pulchrum KT1b strains isolation_sourced from the surface of a dry-aged beef.</title>
        <authorList>
            <person name="Toyotome T."/>
            <person name="Hosono M."/>
            <person name="Torimaru M."/>
            <person name="Fukuda K."/>
            <person name="Mikami N."/>
        </authorList>
    </citation>
    <scope>NUCLEOTIDE SEQUENCE [LARGE SCALE GENOMIC DNA]</scope>
    <source>
        <strain evidence="6 7">KT1b</strain>
    </source>
</reference>
<dbReference type="InterPro" id="IPR038491">
    <property type="entry name" value="Velvet_dom_sf"/>
</dbReference>